<keyword evidence="3" id="KW-1185">Reference proteome</keyword>
<evidence type="ECO:0000259" key="1">
    <source>
        <dbReference type="Pfam" id="PF02371"/>
    </source>
</evidence>
<accession>A0A5Q0H2P1</accession>
<sequence length="137" mass="15037">MARGGVGALDVQIHRRRPLGRRVGLVVAATVLQAWSQPGRLHFETAFAALAGVAPLPALSGGTWRHRLDRGGDCRLSGALHTVALIRLGHDPRSLACLARRTVRRHTRRGIIRIFERYVGCGLFRLLTAARPRPNTI</sequence>
<gene>
    <name evidence="2" type="ORF">EKG83_26260</name>
</gene>
<name>A0A5Q0H2P1_SACSY</name>
<dbReference type="KEGG" id="ssyi:EKG83_26260"/>
<dbReference type="Proteomes" id="UP000325787">
    <property type="component" value="Chromosome"/>
</dbReference>
<organism evidence="2 3">
    <name type="scientific">Saccharothrix syringae</name>
    <name type="common">Nocardiopsis syringae</name>
    <dbReference type="NCBI Taxonomy" id="103733"/>
    <lineage>
        <taxon>Bacteria</taxon>
        <taxon>Bacillati</taxon>
        <taxon>Actinomycetota</taxon>
        <taxon>Actinomycetes</taxon>
        <taxon>Pseudonocardiales</taxon>
        <taxon>Pseudonocardiaceae</taxon>
        <taxon>Saccharothrix</taxon>
    </lineage>
</organism>
<dbReference type="AlphaFoldDB" id="A0A5Q0H2P1"/>
<evidence type="ECO:0000313" key="3">
    <source>
        <dbReference type="Proteomes" id="UP000325787"/>
    </source>
</evidence>
<dbReference type="InterPro" id="IPR003346">
    <property type="entry name" value="Transposase_20"/>
</dbReference>
<dbReference type="GO" id="GO:0003677">
    <property type="term" value="F:DNA binding"/>
    <property type="evidence" value="ECO:0007669"/>
    <property type="project" value="InterPro"/>
</dbReference>
<proteinExistence type="predicted"/>
<dbReference type="Pfam" id="PF02371">
    <property type="entry name" value="Transposase_20"/>
    <property type="match status" value="1"/>
</dbReference>
<dbReference type="EMBL" id="CP034550">
    <property type="protein sequence ID" value="QFZ20451.1"/>
    <property type="molecule type" value="Genomic_DNA"/>
</dbReference>
<dbReference type="OrthoDB" id="4337860at2"/>
<evidence type="ECO:0000313" key="2">
    <source>
        <dbReference type="EMBL" id="QFZ20451.1"/>
    </source>
</evidence>
<reference evidence="3" key="1">
    <citation type="journal article" date="2021" name="Curr. Microbiol.">
        <title>Complete genome of nocamycin-producing strain Saccharothrix syringae NRRL B-16468 reveals the biosynthetic potential for secondary metabolites.</title>
        <authorList>
            <person name="Mo X."/>
            <person name="Yang S."/>
        </authorList>
    </citation>
    <scope>NUCLEOTIDE SEQUENCE [LARGE SCALE GENOMIC DNA]</scope>
    <source>
        <strain evidence="3">ATCC 51364 / DSM 43886 / JCM 6844 / KCTC 9398 / NBRC 14523 / NRRL B-16468 / INA 2240</strain>
    </source>
</reference>
<dbReference type="GO" id="GO:0006313">
    <property type="term" value="P:DNA transposition"/>
    <property type="evidence" value="ECO:0007669"/>
    <property type="project" value="InterPro"/>
</dbReference>
<dbReference type="GO" id="GO:0004803">
    <property type="term" value="F:transposase activity"/>
    <property type="evidence" value="ECO:0007669"/>
    <property type="project" value="InterPro"/>
</dbReference>
<protein>
    <recommendedName>
        <fullName evidence="1">Transposase IS116/IS110/IS902 C-terminal domain-containing protein</fullName>
    </recommendedName>
</protein>
<feature type="domain" description="Transposase IS116/IS110/IS902 C-terminal" evidence="1">
    <location>
        <begin position="23"/>
        <end position="94"/>
    </location>
</feature>